<evidence type="ECO:0000313" key="1">
    <source>
        <dbReference type="EMBL" id="KAJ8356035.1"/>
    </source>
</evidence>
<protein>
    <submittedName>
        <fullName evidence="1">Uncharacterized protein</fullName>
    </submittedName>
</protein>
<name>A0A9Q1IX60_SYNKA</name>
<organism evidence="1 2">
    <name type="scientific">Synaphobranchus kaupii</name>
    <name type="common">Kaup's arrowtooth eel</name>
    <dbReference type="NCBI Taxonomy" id="118154"/>
    <lineage>
        <taxon>Eukaryota</taxon>
        <taxon>Metazoa</taxon>
        <taxon>Chordata</taxon>
        <taxon>Craniata</taxon>
        <taxon>Vertebrata</taxon>
        <taxon>Euteleostomi</taxon>
        <taxon>Actinopterygii</taxon>
        <taxon>Neopterygii</taxon>
        <taxon>Teleostei</taxon>
        <taxon>Anguilliformes</taxon>
        <taxon>Synaphobranchidae</taxon>
        <taxon>Synaphobranchus</taxon>
    </lineage>
</organism>
<gene>
    <name evidence="1" type="ORF">SKAU_G00188290</name>
</gene>
<dbReference type="EMBL" id="JAINUF010000006">
    <property type="protein sequence ID" value="KAJ8356035.1"/>
    <property type="molecule type" value="Genomic_DNA"/>
</dbReference>
<keyword evidence="2" id="KW-1185">Reference proteome</keyword>
<comment type="caution">
    <text evidence="1">The sequence shown here is derived from an EMBL/GenBank/DDBJ whole genome shotgun (WGS) entry which is preliminary data.</text>
</comment>
<reference evidence="1" key="1">
    <citation type="journal article" date="2023" name="Science">
        <title>Genome structures resolve the early diversification of teleost fishes.</title>
        <authorList>
            <person name="Parey E."/>
            <person name="Louis A."/>
            <person name="Montfort J."/>
            <person name="Bouchez O."/>
            <person name="Roques C."/>
            <person name="Iampietro C."/>
            <person name="Lluch J."/>
            <person name="Castinel A."/>
            <person name="Donnadieu C."/>
            <person name="Desvignes T."/>
            <person name="Floi Bucao C."/>
            <person name="Jouanno E."/>
            <person name="Wen M."/>
            <person name="Mejri S."/>
            <person name="Dirks R."/>
            <person name="Jansen H."/>
            <person name="Henkel C."/>
            <person name="Chen W.J."/>
            <person name="Zahm M."/>
            <person name="Cabau C."/>
            <person name="Klopp C."/>
            <person name="Thompson A.W."/>
            <person name="Robinson-Rechavi M."/>
            <person name="Braasch I."/>
            <person name="Lecointre G."/>
            <person name="Bobe J."/>
            <person name="Postlethwait J.H."/>
            <person name="Berthelot C."/>
            <person name="Roest Crollius H."/>
            <person name="Guiguen Y."/>
        </authorList>
    </citation>
    <scope>NUCLEOTIDE SEQUENCE</scope>
    <source>
        <strain evidence="1">WJC10195</strain>
    </source>
</reference>
<proteinExistence type="predicted"/>
<sequence length="150" mass="17195">MEKAGIAILMNKSFSFALHFVFHVLTRQSHNAAAIRNGNCFSVVLPSAAAKKGDVSPSDVGKDYLLFLSSGDTWVKQLFQLELHKWSKLKLFPMIPRCMRRHGLRPGRHSSVDYHRDPRTQPRWTEAFQTRIELSQSPQHSTRQGLRLHC</sequence>
<dbReference type="Proteomes" id="UP001152622">
    <property type="component" value="Chromosome 6"/>
</dbReference>
<dbReference type="AlphaFoldDB" id="A0A9Q1IX60"/>
<evidence type="ECO:0000313" key="2">
    <source>
        <dbReference type="Proteomes" id="UP001152622"/>
    </source>
</evidence>
<accession>A0A9Q1IX60</accession>